<dbReference type="KEGG" id="pchi:PC41400_20770"/>
<evidence type="ECO:0000259" key="6">
    <source>
        <dbReference type="PROSITE" id="PS51198"/>
    </source>
</evidence>
<sequence>MDKNQSAYQEEQNRLDAILADVNRRLAELQAVPVYRGPDFTEQALEAVRESSRQSLALASDEPYFGRLDFQPENAAGKSALYIGKFGVDDENGGEPHVIDWRAPVASMFYSYTGGDEKAAYESPDGLVEGLVYLKRNLVIRKQILQRVVDTYERDSDLLSGAGGDEFLLYRLGENKDNKLRDIVSTIQAEQDKIIRSAKNAALIIQGVAGSGKTTVALHRLAFLLYQYRDQVKAENMIIFAPNSMFLDYISGVLPELGVGHIRQSTFADWATELTGLSFALENPADESAVWFALGSKRPPLNDEVSGRWKGSVAFRDFLESCFDGYARTCLPQEPFHPWDGKTLPAETIGVWYNEEYKHLPPAKRRERVVARIKRWITMELDKVWDAKQKKERKTKSTQRLKAYLKGWPELDALSFYKAVFDPKSGAVWMTEELRGRIPEAVAKDTLASFRRKKVRHEDLPALVFIHASLHGIEGSERFDHVVIDEAQDASPFQIAVLDQYTRQHSFTILGDLSQGIHAYRGTQDWAELTSLFGEDETAYFELERSYRSTMEIIRFANHVLSIGVGAGLLAVPVFRSGERVKVLRVEKERESLFLRDAVERLLRRNYDTVAVITRTEEDAVRLHAQLGELGLAASRITADQKQYAGGISVVPVYLTKGLEFDAAILTDADPLRYGADAQDAKLLYVGCTRALHDLWVLYDGEPSPLVNVDDPEIVTRELPGEDNAGS</sequence>
<dbReference type="Pfam" id="PF00580">
    <property type="entry name" value="UvrD-helicase"/>
    <property type="match status" value="1"/>
</dbReference>
<organism evidence="8 9">
    <name type="scientific">Paenibacillus chitinolyticus</name>
    <dbReference type="NCBI Taxonomy" id="79263"/>
    <lineage>
        <taxon>Bacteria</taxon>
        <taxon>Bacillati</taxon>
        <taxon>Bacillota</taxon>
        <taxon>Bacilli</taxon>
        <taxon>Bacillales</taxon>
        <taxon>Paenibacillaceae</taxon>
        <taxon>Paenibacillus</taxon>
    </lineage>
</organism>
<dbReference type="Proteomes" id="UP001527202">
    <property type="component" value="Unassembled WGS sequence"/>
</dbReference>
<evidence type="ECO:0000313" key="7">
    <source>
        <dbReference type="EMBL" id="MCY9595976.1"/>
    </source>
</evidence>
<feature type="binding site" evidence="5">
    <location>
        <begin position="207"/>
        <end position="214"/>
    </location>
    <ligand>
        <name>ATP</name>
        <dbReference type="ChEBI" id="CHEBI:30616"/>
    </ligand>
</feature>
<evidence type="ECO:0000256" key="4">
    <source>
        <dbReference type="ARBA" id="ARBA00022840"/>
    </source>
</evidence>
<gene>
    <name evidence="7" type="ORF">M5X16_09330</name>
    <name evidence="8" type="ORF">PC41400_20770</name>
</gene>
<dbReference type="GeneID" id="95377229"/>
<protein>
    <submittedName>
        <fullName evidence="8">DNA helicase UvrD</fullName>
    </submittedName>
    <submittedName>
        <fullName evidence="7">UvrD-helicase domain-containing protein</fullName>
    </submittedName>
</protein>
<dbReference type="Proteomes" id="UP000288943">
    <property type="component" value="Chromosome"/>
</dbReference>
<accession>A0A410WZT7</accession>
<dbReference type="OrthoDB" id="9787585at2"/>
<dbReference type="GO" id="GO:0016787">
    <property type="term" value="F:hydrolase activity"/>
    <property type="evidence" value="ECO:0007669"/>
    <property type="project" value="UniProtKB-UniRule"/>
</dbReference>
<dbReference type="InterPro" id="IPR000212">
    <property type="entry name" value="DNA_helicase_UvrD/REP"/>
</dbReference>
<evidence type="ECO:0000256" key="3">
    <source>
        <dbReference type="ARBA" id="ARBA00022806"/>
    </source>
</evidence>
<dbReference type="AlphaFoldDB" id="A0A410WZT7"/>
<dbReference type="InterPro" id="IPR027785">
    <property type="entry name" value="UvrD-like_helicase_C"/>
</dbReference>
<dbReference type="Gene3D" id="3.40.50.300">
    <property type="entry name" value="P-loop containing nucleotide triphosphate hydrolases"/>
    <property type="match status" value="3"/>
</dbReference>
<evidence type="ECO:0000313" key="9">
    <source>
        <dbReference type="Proteomes" id="UP000288943"/>
    </source>
</evidence>
<dbReference type="PANTHER" id="PTHR11070">
    <property type="entry name" value="UVRD / RECB / PCRA DNA HELICASE FAMILY MEMBER"/>
    <property type="match status" value="1"/>
</dbReference>
<keyword evidence="2 5" id="KW-0378">Hydrolase</keyword>
<dbReference type="EMBL" id="JAMDMJ010000009">
    <property type="protein sequence ID" value="MCY9595976.1"/>
    <property type="molecule type" value="Genomic_DNA"/>
</dbReference>
<dbReference type="SUPFAM" id="SSF52540">
    <property type="entry name" value="P-loop containing nucleoside triphosphate hydrolases"/>
    <property type="match status" value="1"/>
</dbReference>
<dbReference type="InterPro" id="IPR027417">
    <property type="entry name" value="P-loop_NTPase"/>
</dbReference>
<dbReference type="GO" id="GO:0005829">
    <property type="term" value="C:cytosol"/>
    <property type="evidence" value="ECO:0007669"/>
    <property type="project" value="TreeGrafter"/>
</dbReference>
<dbReference type="Pfam" id="PF13538">
    <property type="entry name" value="UvrD_C_2"/>
    <property type="match status" value="1"/>
</dbReference>
<evidence type="ECO:0000256" key="2">
    <source>
        <dbReference type="ARBA" id="ARBA00022801"/>
    </source>
</evidence>
<dbReference type="PANTHER" id="PTHR11070:SF17">
    <property type="entry name" value="DNA HELICASE IV"/>
    <property type="match status" value="1"/>
</dbReference>
<reference evidence="7 10" key="2">
    <citation type="submission" date="2022-05" db="EMBL/GenBank/DDBJ databases">
        <title>Genome Sequencing of Bee-Associated Microbes.</title>
        <authorList>
            <person name="Dunlap C."/>
        </authorList>
    </citation>
    <scope>NUCLEOTIDE SEQUENCE [LARGE SCALE GENOMIC DNA]</scope>
    <source>
        <strain evidence="7 10">NRRL B-23120</strain>
    </source>
</reference>
<dbReference type="GO" id="GO:0003677">
    <property type="term" value="F:DNA binding"/>
    <property type="evidence" value="ECO:0007669"/>
    <property type="project" value="InterPro"/>
</dbReference>
<dbReference type="RefSeq" id="WP_042233228.1">
    <property type="nucleotide sequence ID" value="NZ_CP026520.1"/>
</dbReference>
<name>A0A410WZT7_9BACL</name>
<evidence type="ECO:0000313" key="8">
    <source>
        <dbReference type="EMBL" id="QAV19958.1"/>
    </source>
</evidence>
<feature type="domain" description="UvrD-like helicase ATP-binding" evidence="6">
    <location>
        <begin position="186"/>
        <end position="550"/>
    </location>
</feature>
<dbReference type="GO" id="GO:0043138">
    <property type="term" value="F:3'-5' DNA helicase activity"/>
    <property type="evidence" value="ECO:0007669"/>
    <property type="project" value="UniProtKB-EC"/>
</dbReference>
<reference evidence="8 9" key="1">
    <citation type="submission" date="2018-01" db="EMBL/GenBank/DDBJ databases">
        <title>The whole genome sequencing and assembly of Paenibacillus chitinolyticus KCCM 41400 strain.</title>
        <authorList>
            <person name="Kim J.-Y."/>
            <person name="Park M.-K."/>
            <person name="Lee Y.-J."/>
            <person name="Yi H."/>
            <person name="Bahn Y.-S."/>
            <person name="Kim J.F."/>
            <person name="Lee D.-W."/>
        </authorList>
    </citation>
    <scope>NUCLEOTIDE SEQUENCE [LARGE SCALE GENOMIC DNA]</scope>
    <source>
        <strain evidence="8 9">KCCM 41400</strain>
    </source>
</reference>
<evidence type="ECO:0000313" key="10">
    <source>
        <dbReference type="Proteomes" id="UP001527202"/>
    </source>
</evidence>
<evidence type="ECO:0000256" key="5">
    <source>
        <dbReference type="PROSITE-ProRule" id="PRU00560"/>
    </source>
</evidence>
<dbReference type="GO" id="GO:0000725">
    <property type="term" value="P:recombinational repair"/>
    <property type="evidence" value="ECO:0007669"/>
    <property type="project" value="TreeGrafter"/>
</dbReference>
<keyword evidence="4 5" id="KW-0067">ATP-binding</keyword>
<keyword evidence="1 5" id="KW-0547">Nucleotide-binding</keyword>
<dbReference type="InterPro" id="IPR014016">
    <property type="entry name" value="UvrD-like_ATP-bd"/>
</dbReference>
<dbReference type="EMBL" id="CP026520">
    <property type="protein sequence ID" value="QAV19958.1"/>
    <property type="molecule type" value="Genomic_DNA"/>
</dbReference>
<proteinExistence type="predicted"/>
<evidence type="ECO:0000256" key="1">
    <source>
        <dbReference type="ARBA" id="ARBA00022741"/>
    </source>
</evidence>
<dbReference type="PROSITE" id="PS51198">
    <property type="entry name" value="UVRD_HELICASE_ATP_BIND"/>
    <property type="match status" value="1"/>
</dbReference>
<keyword evidence="10" id="KW-1185">Reference proteome</keyword>
<dbReference type="GO" id="GO:0005524">
    <property type="term" value="F:ATP binding"/>
    <property type="evidence" value="ECO:0007669"/>
    <property type="project" value="UniProtKB-UniRule"/>
</dbReference>
<keyword evidence="3 5" id="KW-0347">Helicase</keyword>